<proteinExistence type="predicted"/>
<dbReference type="PANTHER" id="PTHR42923">
    <property type="entry name" value="PROTOPORPHYRINOGEN OXIDASE"/>
    <property type="match status" value="1"/>
</dbReference>
<dbReference type="Gene3D" id="3.50.50.60">
    <property type="entry name" value="FAD/NAD(P)-binding domain"/>
    <property type="match status" value="1"/>
</dbReference>
<evidence type="ECO:0000259" key="1">
    <source>
        <dbReference type="Pfam" id="PF01593"/>
    </source>
</evidence>
<dbReference type="Pfam" id="PF01593">
    <property type="entry name" value="Amino_oxidase"/>
    <property type="match status" value="1"/>
</dbReference>
<evidence type="ECO:0000313" key="3">
    <source>
        <dbReference type="Proteomes" id="UP000198284"/>
    </source>
</evidence>
<dbReference type="GO" id="GO:0016491">
    <property type="term" value="F:oxidoreductase activity"/>
    <property type="evidence" value="ECO:0007669"/>
    <property type="project" value="InterPro"/>
</dbReference>
<name>A0A239CU54_9BURK</name>
<dbReference type="InterPro" id="IPR002937">
    <property type="entry name" value="Amino_oxidase"/>
</dbReference>
<evidence type="ECO:0000313" key="2">
    <source>
        <dbReference type="EMBL" id="SNS23776.1"/>
    </source>
</evidence>
<dbReference type="PRINTS" id="PR00419">
    <property type="entry name" value="ADXRDTASE"/>
</dbReference>
<accession>A0A239CU54</accession>
<dbReference type="RefSeq" id="WP_089397826.1">
    <property type="nucleotide sequence ID" value="NZ_FZOT01000001.1"/>
</dbReference>
<dbReference type="SUPFAM" id="SSF51905">
    <property type="entry name" value="FAD/NAD(P)-binding domain"/>
    <property type="match status" value="1"/>
</dbReference>
<dbReference type="EMBL" id="FZOT01000001">
    <property type="protein sequence ID" value="SNS23776.1"/>
    <property type="molecule type" value="Genomic_DNA"/>
</dbReference>
<dbReference type="PANTHER" id="PTHR42923:SF46">
    <property type="entry name" value="AMINE OXIDASE"/>
    <property type="match status" value="1"/>
</dbReference>
<dbReference type="AlphaFoldDB" id="A0A239CU54"/>
<sequence length="446" mass="50482">MTLSHSTQVTIVGGGFTGLTAAYELVKQGIAVTVLEAEPEIAGLAAAFDVSGEKLDRFYHHWFTNDVEVMGLIDDLGLNERVVINPTNTGIYYANNFFKLSTPWDLLNFKPLGFIDRIRLGLLALRARRVGNWMELEHKTAHQWLRELGGENVYRVVWEPLLKGKFGPYANDISAVWFWNKLKLRGGSRGKGGEERLAYFKGGFVGLADALAERITALGGRIETNAAVTRIDPIGGRWKTTVKGEEILSDRVIATTALPIISDMVRGWADQDYLASLRKIDYIGNVCLVLQLDRSLSKTYWLNVNDPSFPFVGVIEHTNFERPETYGGNHVVYLSKYLPHTDALYSMDRDQLLDYAFPYLKKMFPELERGWIRDYQVWRARWSQPVVVKHYSKLIPPQDAPLPGMHICSMAQIYPEDRGTNYAIREGRKIGQRVARMVNPVALENA</sequence>
<dbReference type="OrthoDB" id="337830at2"/>
<keyword evidence="3" id="KW-1185">Reference proteome</keyword>
<gene>
    <name evidence="2" type="ORF">SAMN06265795_101659</name>
</gene>
<dbReference type="InterPro" id="IPR050464">
    <property type="entry name" value="Zeta_carotene_desat/Oxidored"/>
</dbReference>
<reference evidence="2 3" key="1">
    <citation type="submission" date="2017-06" db="EMBL/GenBank/DDBJ databases">
        <authorList>
            <person name="Kim H.J."/>
            <person name="Triplett B.A."/>
        </authorList>
    </citation>
    <scope>NUCLEOTIDE SEQUENCE [LARGE SCALE GENOMIC DNA]</scope>
    <source>
        <strain evidence="2 3">U15</strain>
    </source>
</reference>
<dbReference type="Proteomes" id="UP000198284">
    <property type="component" value="Unassembled WGS sequence"/>
</dbReference>
<dbReference type="InterPro" id="IPR036188">
    <property type="entry name" value="FAD/NAD-bd_sf"/>
</dbReference>
<feature type="domain" description="Amine oxidase" evidence="1">
    <location>
        <begin position="16"/>
        <end position="428"/>
    </location>
</feature>
<dbReference type="NCBIfam" id="NF005560">
    <property type="entry name" value="PRK07233.1"/>
    <property type="match status" value="1"/>
</dbReference>
<protein>
    <submittedName>
        <fullName evidence="2">Protoporphyrinogen oxidase</fullName>
    </submittedName>
</protein>
<organism evidence="2 3">
    <name type="scientific">Noviherbaspirillum humi</name>
    <dbReference type="NCBI Taxonomy" id="1688639"/>
    <lineage>
        <taxon>Bacteria</taxon>
        <taxon>Pseudomonadati</taxon>
        <taxon>Pseudomonadota</taxon>
        <taxon>Betaproteobacteria</taxon>
        <taxon>Burkholderiales</taxon>
        <taxon>Oxalobacteraceae</taxon>
        <taxon>Noviherbaspirillum</taxon>
    </lineage>
</organism>